<dbReference type="PANTHER" id="PTHR35532:SF5">
    <property type="entry name" value="CARBOHYDRATE-BINDING DOMAIN-CONTAINING PROTEIN"/>
    <property type="match status" value="1"/>
</dbReference>
<dbReference type="InterPro" id="IPR002931">
    <property type="entry name" value="Transglutaminase-like"/>
</dbReference>
<organism evidence="4 5">
    <name type="scientific">Eiseniibacteriota bacterium</name>
    <dbReference type="NCBI Taxonomy" id="2212470"/>
    <lineage>
        <taxon>Bacteria</taxon>
        <taxon>Candidatus Eiseniibacteriota</taxon>
    </lineage>
</organism>
<accession>A0A937X8I6</accession>
<feature type="transmembrane region" description="Helical" evidence="2">
    <location>
        <begin position="430"/>
        <end position="451"/>
    </location>
</feature>
<keyword evidence="2" id="KW-0472">Membrane</keyword>
<feature type="domain" description="Transglutaminase-like" evidence="3">
    <location>
        <begin position="222"/>
        <end position="311"/>
    </location>
</feature>
<comment type="caution">
    <text evidence="4">The sequence shown here is derived from an EMBL/GenBank/DDBJ whole genome shotgun (WGS) entry which is preliminary data.</text>
</comment>
<dbReference type="Pfam" id="PF01841">
    <property type="entry name" value="Transglut_core"/>
    <property type="match status" value="1"/>
</dbReference>
<dbReference type="AlphaFoldDB" id="A0A937X8I6"/>
<sequence>MFAPEVTLAPATHERPPRRPPGRRRAGALAAAAFVALLLPLAAGLPACRTPGFGGSRPAFPADVRKILAEAGENRATLEAVLRHYRDQGDSLKYAAALFLVRNMEGHSYVRFVLCDSAGAEIDFDVLDYPDYPSLLGGWKELEEQRGELDFKRKEVIRDLEAMTASLFVENIEFAFRAWRQKPWARHLSFADFCDYVLPYRGSNEPLESWRLHFLRRFEGLERRMQDPTEPLEAARLINQDLQEWFRFDPRFYYHPTDQGLSEMLENQLGRCEDMTNLTIYAMRANGLAVTSDYTPYWANTGNNHAWNAILDRRGEALVFMGAEAHPGEYSLSGKAAKIYRKTFAHQLGNLVFRKPEGEAVPPWLSGRNYVDVTADYMPVATVVVDLARPMPDSLHYAYLCVFNDGEWGALDWGEVVGGRVILAKVGLGIAYLAALYAGGAIVPAATPFILDERGEARMLAPDHERPLSLALTGTGPAGEVPAGEEAPRSRLRAGAGYELFYWQDAWVSVGRAVAGDEPLAFRSVPGGALYWLVEDDSSREERIFTYESDRQVWW</sequence>
<dbReference type="InterPro" id="IPR038765">
    <property type="entry name" value="Papain-like_cys_pep_sf"/>
</dbReference>
<evidence type="ECO:0000256" key="1">
    <source>
        <dbReference type="SAM" id="MobiDB-lite"/>
    </source>
</evidence>
<keyword evidence="2" id="KW-1133">Transmembrane helix</keyword>
<evidence type="ECO:0000259" key="3">
    <source>
        <dbReference type="Pfam" id="PF01841"/>
    </source>
</evidence>
<protein>
    <submittedName>
        <fullName evidence="4">Transglutaminase domain-containing protein</fullName>
    </submittedName>
</protein>
<dbReference type="Proteomes" id="UP000748308">
    <property type="component" value="Unassembled WGS sequence"/>
</dbReference>
<feature type="region of interest" description="Disordered" evidence="1">
    <location>
        <begin position="1"/>
        <end position="24"/>
    </location>
</feature>
<dbReference type="SUPFAM" id="SSF54001">
    <property type="entry name" value="Cysteine proteinases"/>
    <property type="match status" value="1"/>
</dbReference>
<gene>
    <name evidence="4" type="ORF">FJY75_01275</name>
</gene>
<reference evidence="4" key="1">
    <citation type="submission" date="2019-03" db="EMBL/GenBank/DDBJ databases">
        <title>Lake Tanganyika Metagenome-Assembled Genomes (MAGs).</title>
        <authorList>
            <person name="Tran P."/>
        </authorList>
    </citation>
    <scope>NUCLEOTIDE SEQUENCE</scope>
    <source>
        <strain evidence="4">M_DeepCast_400m_m2_100</strain>
    </source>
</reference>
<evidence type="ECO:0000313" key="5">
    <source>
        <dbReference type="Proteomes" id="UP000748308"/>
    </source>
</evidence>
<name>A0A937X8I6_UNCEI</name>
<proteinExistence type="predicted"/>
<dbReference type="EMBL" id="VGIY01000014">
    <property type="protein sequence ID" value="MBM3316459.1"/>
    <property type="molecule type" value="Genomic_DNA"/>
</dbReference>
<evidence type="ECO:0000256" key="2">
    <source>
        <dbReference type="SAM" id="Phobius"/>
    </source>
</evidence>
<evidence type="ECO:0000313" key="4">
    <source>
        <dbReference type="EMBL" id="MBM3316459.1"/>
    </source>
</evidence>
<keyword evidence="2" id="KW-0812">Transmembrane</keyword>
<dbReference type="PANTHER" id="PTHR35532">
    <property type="entry name" value="SIMILAR TO POLYHYDROXYALKANOATE DEPOLYMERASE"/>
    <property type="match status" value="1"/>
</dbReference>